<dbReference type="Pfam" id="PF21595">
    <property type="entry name" value="CCL2-like"/>
    <property type="match status" value="1"/>
</dbReference>
<dbReference type="EMBL" id="JAACJO010000023">
    <property type="protein sequence ID" value="KAF5347770.1"/>
    <property type="molecule type" value="Genomic_DNA"/>
</dbReference>
<proteinExistence type="predicted"/>
<dbReference type="InterPro" id="IPR048746">
    <property type="entry name" value="CCL2-like_lectin"/>
</dbReference>
<evidence type="ECO:0000313" key="2">
    <source>
        <dbReference type="EMBL" id="KAF5347770.1"/>
    </source>
</evidence>
<keyword evidence="3" id="KW-1185">Reference proteome</keyword>
<evidence type="ECO:0000313" key="3">
    <source>
        <dbReference type="Proteomes" id="UP000559027"/>
    </source>
</evidence>
<feature type="domain" description="CCL2-like lectin" evidence="1">
    <location>
        <begin position="9"/>
        <end position="96"/>
    </location>
</feature>
<sequence>MSDTKLAPGKYYIINRVLSPTGEKLAMTFEGQGKLAKAMPLTRSTTQVWSIENYNDKTQSFSPEDSKNLQAGWGDGVVIIPAGNYTWTVRKEEDGYR</sequence>
<gene>
    <name evidence="2" type="ORF">D9756_010314</name>
</gene>
<organism evidence="2 3">
    <name type="scientific">Leucocoprinus leucothites</name>
    <dbReference type="NCBI Taxonomy" id="201217"/>
    <lineage>
        <taxon>Eukaryota</taxon>
        <taxon>Fungi</taxon>
        <taxon>Dikarya</taxon>
        <taxon>Basidiomycota</taxon>
        <taxon>Agaricomycotina</taxon>
        <taxon>Agaricomycetes</taxon>
        <taxon>Agaricomycetidae</taxon>
        <taxon>Agaricales</taxon>
        <taxon>Agaricineae</taxon>
        <taxon>Agaricaceae</taxon>
        <taxon>Leucocoprinus</taxon>
    </lineage>
</organism>
<accession>A0A8H5FS96</accession>
<name>A0A8H5FS96_9AGAR</name>
<protein>
    <recommendedName>
        <fullName evidence="1">CCL2-like lectin domain-containing protein</fullName>
    </recommendedName>
</protein>
<evidence type="ECO:0000259" key="1">
    <source>
        <dbReference type="Pfam" id="PF21595"/>
    </source>
</evidence>
<reference evidence="2 3" key="1">
    <citation type="journal article" date="2020" name="ISME J.">
        <title>Uncovering the hidden diversity of litter-decomposition mechanisms in mushroom-forming fungi.</title>
        <authorList>
            <person name="Floudas D."/>
            <person name="Bentzer J."/>
            <person name="Ahren D."/>
            <person name="Johansson T."/>
            <person name="Persson P."/>
            <person name="Tunlid A."/>
        </authorList>
    </citation>
    <scope>NUCLEOTIDE SEQUENCE [LARGE SCALE GENOMIC DNA]</scope>
    <source>
        <strain evidence="2 3">CBS 146.42</strain>
    </source>
</reference>
<dbReference type="AlphaFoldDB" id="A0A8H5FS96"/>
<dbReference type="Gene3D" id="2.80.10.50">
    <property type="match status" value="1"/>
</dbReference>
<dbReference type="CDD" id="cd23715">
    <property type="entry name" value="beta-trefoil_Ricin_CCL2"/>
    <property type="match status" value="1"/>
</dbReference>
<dbReference type="Proteomes" id="UP000559027">
    <property type="component" value="Unassembled WGS sequence"/>
</dbReference>
<comment type="caution">
    <text evidence="2">The sequence shown here is derived from an EMBL/GenBank/DDBJ whole genome shotgun (WGS) entry which is preliminary data.</text>
</comment>
<dbReference type="OrthoDB" id="5271368at2759"/>